<keyword evidence="1" id="KW-0175">Coiled coil</keyword>
<sequence>MSTAEHVGDQGGALTEAAEEHLKGAQAKATHTITKITAEVGKLLTEAQQQAHNTTADAEAQADAMVGAARKEADRLVSEANARVGEIEALHERARRESAESMKSTGYRCDALIKAAEEQLAKAQAKAGELVSEANSQAGKVRIAAVKKAELLLKEAEQKKWALVREAEELKEEAIREARHTVEEGRRELEILMRRREDISAEISRVQDVLEALESFEAPPAGKGNGVKEAPAASAAPSDGEPSEAQPRLHIKAVTAVNATQSDGKSSEGGSSYYEDELRRMAGRLGQLRVERGNPSMRVIEARAKQLFGEKAVLPIATQSAAFNAKYVGPDKLMWLVRTLLSWDEYGEECPPPDHRSDQLFEWRAQWVLVTKLRPPRRRRAPATPAPDSPSG</sequence>
<evidence type="ECO:0000313" key="3">
    <source>
        <dbReference type="EMBL" id="MDH6222752.1"/>
    </source>
</evidence>
<evidence type="ECO:0000256" key="2">
    <source>
        <dbReference type="SAM" id="MobiDB-lite"/>
    </source>
</evidence>
<comment type="caution">
    <text evidence="3">The sequence shown here is derived from an EMBL/GenBank/DDBJ whole genome shotgun (WGS) entry which is preliminary data.</text>
</comment>
<reference evidence="3 4" key="1">
    <citation type="submission" date="2023-04" db="EMBL/GenBank/DDBJ databases">
        <title>Forest soil microbial communities from Buena Vista Peninsula, Colon Province, Panama.</title>
        <authorList>
            <person name="Bouskill N."/>
        </authorList>
    </citation>
    <scope>NUCLEOTIDE SEQUENCE [LARGE SCALE GENOMIC DNA]</scope>
    <source>
        <strain evidence="3 4">GGS1</strain>
    </source>
</reference>
<organism evidence="3 4">
    <name type="scientific">Streptomyces pseudovenezuelae</name>
    <dbReference type="NCBI Taxonomy" id="67350"/>
    <lineage>
        <taxon>Bacteria</taxon>
        <taxon>Bacillati</taxon>
        <taxon>Actinomycetota</taxon>
        <taxon>Actinomycetes</taxon>
        <taxon>Kitasatosporales</taxon>
        <taxon>Streptomycetaceae</taxon>
        <taxon>Streptomyces</taxon>
        <taxon>Streptomyces aurantiacus group</taxon>
    </lineage>
</organism>
<feature type="coiled-coil region" evidence="1">
    <location>
        <begin position="77"/>
        <end position="202"/>
    </location>
</feature>
<dbReference type="GO" id="GO:0051301">
    <property type="term" value="P:cell division"/>
    <property type="evidence" value="ECO:0007669"/>
    <property type="project" value="UniProtKB-KW"/>
</dbReference>
<feature type="region of interest" description="Disordered" evidence="2">
    <location>
        <begin position="1"/>
        <end position="29"/>
    </location>
</feature>
<evidence type="ECO:0000256" key="1">
    <source>
        <dbReference type="SAM" id="Coils"/>
    </source>
</evidence>
<feature type="region of interest" description="Disordered" evidence="2">
    <location>
        <begin position="217"/>
        <end position="246"/>
    </location>
</feature>
<evidence type="ECO:0000313" key="4">
    <source>
        <dbReference type="Proteomes" id="UP001160499"/>
    </source>
</evidence>
<accession>A0ABT6M2H5</accession>
<keyword evidence="3" id="KW-0131">Cell cycle</keyword>
<proteinExistence type="predicted"/>
<dbReference type="EMBL" id="JARXVH010000042">
    <property type="protein sequence ID" value="MDH6222752.1"/>
    <property type="molecule type" value="Genomic_DNA"/>
</dbReference>
<protein>
    <submittedName>
        <fullName evidence="3">Cell division septum initiation protein DivIVA</fullName>
    </submittedName>
</protein>
<keyword evidence="4" id="KW-1185">Reference proteome</keyword>
<dbReference type="Proteomes" id="UP001160499">
    <property type="component" value="Unassembled WGS sequence"/>
</dbReference>
<keyword evidence="3" id="KW-0132">Cell division</keyword>
<name>A0ABT6M2H5_9ACTN</name>
<gene>
    <name evidence="3" type="ORF">M2283_010104</name>
</gene>